<dbReference type="RefSeq" id="WP_090236993.1">
    <property type="nucleotide sequence ID" value="NZ_FNHW01000002.1"/>
</dbReference>
<gene>
    <name evidence="2" type="ORF">SAMN04488137_3711</name>
</gene>
<evidence type="ECO:0000313" key="3">
    <source>
        <dbReference type="Proteomes" id="UP000199544"/>
    </source>
</evidence>
<protein>
    <recommendedName>
        <fullName evidence="4">Spore germination protein gerPA/gerPF</fullName>
    </recommendedName>
</protein>
<feature type="compositionally biased region" description="Acidic residues" evidence="1">
    <location>
        <begin position="65"/>
        <end position="76"/>
    </location>
</feature>
<dbReference type="EMBL" id="FNHW01000002">
    <property type="protein sequence ID" value="SDN24094.1"/>
    <property type="molecule type" value="Genomic_DNA"/>
</dbReference>
<organism evidence="2 3">
    <name type="scientific">Fictibacillus solisalsi</name>
    <dbReference type="NCBI Taxonomy" id="459525"/>
    <lineage>
        <taxon>Bacteria</taxon>
        <taxon>Bacillati</taxon>
        <taxon>Bacillota</taxon>
        <taxon>Bacilli</taxon>
        <taxon>Bacillales</taxon>
        <taxon>Fictibacillaceae</taxon>
        <taxon>Fictibacillus</taxon>
    </lineage>
</organism>
<dbReference type="AlphaFoldDB" id="A0A1G9ZSF2"/>
<evidence type="ECO:0000313" key="2">
    <source>
        <dbReference type="EMBL" id="SDN24094.1"/>
    </source>
</evidence>
<reference evidence="3" key="1">
    <citation type="submission" date="2016-10" db="EMBL/GenBank/DDBJ databases">
        <authorList>
            <person name="Varghese N."/>
            <person name="Submissions S."/>
        </authorList>
    </citation>
    <scope>NUCLEOTIDE SEQUENCE [LARGE SCALE GENOMIC DNA]</scope>
    <source>
        <strain evidence="3">CGMCC 1.6854</strain>
    </source>
</reference>
<proteinExistence type="predicted"/>
<evidence type="ECO:0000256" key="1">
    <source>
        <dbReference type="SAM" id="MobiDB-lite"/>
    </source>
</evidence>
<feature type="region of interest" description="Disordered" evidence="1">
    <location>
        <begin position="43"/>
        <end position="76"/>
    </location>
</feature>
<name>A0A1G9ZSF2_9BACL</name>
<evidence type="ECO:0008006" key="4">
    <source>
        <dbReference type="Google" id="ProtNLM"/>
    </source>
</evidence>
<keyword evidence="3" id="KW-1185">Reference proteome</keyword>
<dbReference type="Proteomes" id="UP000199544">
    <property type="component" value="Unassembled WGS sequence"/>
</dbReference>
<accession>A0A1G9ZSF2</accession>
<dbReference type="OrthoDB" id="2972834at2"/>
<sequence>MKFSSSKVNLGFLDLNKMGNNCLLSFGQTVRSRVYNTTKKNSAFGESNGDFSLHTGETYRTNDNDVMDSDTENNRL</sequence>